<reference evidence="2 3" key="1">
    <citation type="journal article" date="2021" name="Comput. Struct. Biotechnol. J.">
        <title>De novo genome assembly of the potent medicinal plant Rehmannia glutinosa using nanopore technology.</title>
        <authorList>
            <person name="Ma L."/>
            <person name="Dong C."/>
            <person name="Song C."/>
            <person name="Wang X."/>
            <person name="Zheng X."/>
            <person name="Niu Y."/>
            <person name="Chen S."/>
            <person name="Feng W."/>
        </authorList>
    </citation>
    <scope>NUCLEOTIDE SEQUENCE [LARGE SCALE GENOMIC DNA]</scope>
    <source>
        <strain evidence="2">DH-2019</strain>
    </source>
</reference>
<keyword evidence="1" id="KW-0472">Membrane</keyword>
<sequence length="194" mass="21386">MASTATLPISNPQFESQPPIAIPTFRNTLSRLNATVRHGLSQRRPWLELIDRYAFSRPDTINYVSLLALSLALSPFFASRVVIPHRRVAISLLIPSFGSAVVVWDDVGSGDFEDSGGVYYKLWCSSPLSDHSAIALLCRPLCGLHAWGIPNARDLFWMIGSKLVFGFCCSGAAFLILFFAAPLLFPHAFDLDPM</sequence>
<feature type="transmembrane region" description="Helical" evidence="1">
    <location>
        <begin position="163"/>
        <end position="185"/>
    </location>
</feature>
<organism evidence="2 3">
    <name type="scientific">Rehmannia glutinosa</name>
    <name type="common">Chinese foxglove</name>
    <dbReference type="NCBI Taxonomy" id="99300"/>
    <lineage>
        <taxon>Eukaryota</taxon>
        <taxon>Viridiplantae</taxon>
        <taxon>Streptophyta</taxon>
        <taxon>Embryophyta</taxon>
        <taxon>Tracheophyta</taxon>
        <taxon>Spermatophyta</taxon>
        <taxon>Magnoliopsida</taxon>
        <taxon>eudicotyledons</taxon>
        <taxon>Gunneridae</taxon>
        <taxon>Pentapetalae</taxon>
        <taxon>asterids</taxon>
        <taxon>lamiids</taxon>
        <taxon>Lamiales</taxon>
        <taxon>Orobanchaceae</taxon>
        <taxon>Rehmannieae</taxon>
        <taxon>Rehmannia</taxon>
    </lineage>
</organism>
<keyword evidence="1" id="KW-1133">Transmembrane helix</keyword>
<protein>
    <submittedName>
        <fullName evidence="2">Uncharacterized protein</fullName>
    </submittedName>
</protein>
<feature type="transmembrane region" description="Helical" evidence="1">
    <location>
        <begin position="61"/>
        <end position="83"/>
    </location>
</feature>
<accession>A0ABR0XTY8</accession>
<gene>
    <name evidence="2" type="ORF">DH2020_002452</name>
</gene>
<name>A0ABR0XTY8_REHGL</name>
<evidence type="ECO:0000256" key="1">
    <source>
        <dbReference type="SAM" id="Phobius"/>
    </source>
</evidence>
<evidence type="ECO:0000313" key="2">
    <source>
        <dbReference type="EMBL" id="KAK6162611.1"/>
    </source>
</evidence>
<dbReference type="EMBL" id="JABTTQ020000002">
    <property type="protein sequence ID" value="KAK6162611.1"/>
    <property type="molecule type" value="Genomic_DNA"/>
</dbReference>
<evidence type="ECO:0000313" key="3">
    <source>
        <dbReference type="Proteomes" id="UP001318860"/>
    </source>
</evidence>
<comment type="caution">
    <text evidence="2">The sequence shown here is derived from an EMBL/GenBank/DDBJ whole genome shotgun (WGS) entry which is preliminary data.</text>
</comment>
<keyword evidence="3" id="KW-1185">Reference proteome</keyword>
<dbReference type="Proteomes" id="UP001318860">
    <property type="component" value="Unassembled WGS sequence"/>
</dbReference>
<keyword evidence="1" id="KW-0812">Transmembrane</keyword>
<proteinExistence type="predicted"/>